<reference evidence="2" key="1">
    <citation type="submission" date="2018-05" db="EMBL/GenBank/DDBJ databases">
        <authorList>
            <person name="Lanie J.A."/>
            <person name="Ng W.-L."/>
            <person name="Kazmierczak K.M."/>
            <person name="Andrzejewski T.M."/>
            <person name="Davidsen T.M."/>
            <person name="Wayne K.J."/>
            <person name="Tettelin H."/>
            <person name="Glass J.I."/>
            <person name="Rusch D."/>
            <person name="Podicherti R."/>
            <person name="Tsui H.-C.T."/>
            <person name="Winkler M.E."/>
        </authorList>
    </citation>
    <scope>NUCLEOTIDE SEQUENCE</scope>
</reference>
<dbReference type="InterPro" id="IPR039426">
    <property type="entry name" value="TonB-dep_rcpt-like"/>
</dbReference>
<dbReference type="SUPFAM" id="SSF56935">
    <property type="entry name" value="Porins"/>
    <property type="match status" value="1"/>
</dbReference>
<dbReference type="EMBL" id="UINC01001184">
    <property type="protein sequence ID" value="SUZ73634.1"/>
    <property type="molecule type" value="Genomic_DNA"/>
</dbReference>
<sequence>MVTFEAFAQYHGYTPSNRGTRNYAAGINSFEYGIIGSNQDATGSPVGLVASIVRKVPSAKKISDKYGNASIALRGRNSVQTAGDEVLWDIDGVLYSTAPMIGIHQVKYVEIIKGIAATNKYGSEGAAGVIIVKTAVGSDDDDLINSPKNLWRTATRKKKIN</sequence>
<organism evidence="2">
    <name type="scientific">marine metagenome</name>
    <dbReference type="NCBI Taxonomy" id="408172"/>
    <lineage>
        <taxon>unclassified sequences</taxon>
        <taxon>metagenomes</taxon>
        <taxon>ecological metagenomes</taxon>
    </lineage>
</organism>
<dbReference type="Pfam" id="PF07715">
    <property type="entry name" value="Plug"/>
    <property type="match status" value="1"/>
</dbReference>
<proteinExistence type="predicted"/>
<name>A0A381Q409_9ZZZZ</name>
<evidence type="ECO:0000259" key="1">
    <source>
        <dbReference type="Pfam" id="PF07715"/>
    </source>
</evidence>
<dbReference type="InterPro" id="IPR012910">
    <property type="entry name" value="Plug_dom"/>
</dbReference>
<dbReference type="AlphaFoldDB" id="A0A381Q409"/>
<gene>
    <name evidence="2" type="ORF">METZ01_LOCUS26488</name>
</gene>
<evidence type="ECO:0000313" key="2">
    <source>
        <dbReference type="EMBL" id="SUZ73634.1"/>
    </source>
</evidence>
<dbReference type="Gene3D" id="2.170.130.10">
    <property type="entry name" value="TonB-dependent receptor, plug domain"/>
    <property type="match status" value="1"/>
</dbReference>
<dbReference type="InterPro" id="IPR037066">
    <property type="entry name" value="Plug_dom_sf"/>
</dbReference>
<dbReference type="PROSITE" id="PS52016">
    <property type="entry name" value="TONB_DEPENDENT_REC_3"/>
    <property type="match status" value="1"/>
</dbReference>
<feature type="domain" description="TonB-dependent receptor plug" evidence="1">
    <location>
        <begin position="40"/>
        <end position="129"/>
    </location>
</feature>
<accession>A0A381Q409</accession>
<protein>
    <recommendedName>
        <fullName evidence="1">TonB-dependent receptor plug domain-containing protein</fullName>
    </recommendedName>
</protein>